<gene>
    <name evidence="15" type="ORF">BCY86_04690</name>
</gene>
<dbReference type="OrthoDB" id="69195at2"/>
<keyword evidence="4" id="KW-0575">Peroxidase</keyword>
<dbReference type="PANTHER" id="PTHR42801">
    <property type="entry name" value="THIOREDOXIN-DEPENDENT PEROXIDE REDUCTASE"/>
    <property type="match status" value="1"/>
</dbReference>
<dbReference type="InterPro" id="IPR024706">
    <property type="entry name" value="Peroxiredoxin_AhpC-typ"/>
</dbReference>
<reference evidence="15 16" key="1">
    <citation type="submission" date="2016-08" db="EMBL/GenBank/DDBJ databases">
        <title>Identification and validation of antigenic proteins from Pajaroellobacter abortibovis using de-novo genome sequence assembly and reverse vaccinology.</title>
        <authorList>
            <person name="Welly B.T."/>
            <person name="Miller M.R."/>
            <person name="Stott J.L."/>
            <person name="Blanchard M.T."/>
            <person name="Islas-Trejo A.D."/>
            <person name="O'Rourke S.M."/>
            <person name="Young A.E."/>
            <person name="Medrano J.F."/>
            <person name="Van Eenennaam A.L."/>
        </authorList>
    </citation>
    <scope>NUCLEOTIDE SEQUENCE [LARGE SCALE GENOMIC DNA]</scope>
    <source>
        <strain evidence="15 16">BTF92-0548A/99-0131</strain>
    </source>
</reference>
<dbReference type="PROSITE" id="PS51352">
    <property type="entry name" value="THIOREDOXIN_2"/>
    <property type="match status" value="1"/>
</dbReference>
<evidence type="ECO:0000256" key="6">
    <source>
        <dbReference type="ARBA" id="ARBA00023002"/>
    </source>
</evidence>
<dbReference type="PIRSF" id="PIRSF000239">
    <property type="entry name" value="AHPC"/>
    <property type="match status" value="1"/>
</dbReference>
<dbReference type="AlphaFoldDB" id="A0A1L6MWZ5"/>
<dbReference type="RefSeq" id="WP_075276721.1">
    <property type="nucleotide sequence ID" value="NZ_CP016908.1"/>
</dbReference>
<evidence type="ECO:0000256" key="2">
    <source>
        <dbReference type="ARBA" id="ARBA00011245"/>
    </source>
</evidence>
<evidence type="ECO:0000256" key="1">
    <source>
        <dbReference type="ARBA" id="ARBA00003330"/>
    </source>
</evidence>
<evidence type="ECO:0000256" key="7">
    <source>
        <dbReference type="ARBA" id="ARBA00023157"/>
    </source>
</evidence>
<dbReference type="SUPFAM" id="SSF52833">
    <property type="entry name" value="Thioredoxin-like"/>
    <property type="match status" value="1"/>
</dbReference>
<dbReference type="GO" id="GO:0005737">
    <property type="term" value="C:cytoplasm"/>
    <property type="evidence" value="ECO:0007669"/>
    <property type="project" value="TreeGrafter"/>
</dbReference>
<dbReference type="STRING" id="1882918.BCY86_04690"/>
<evidence type="ECO:0000256" key="8">
    <source>
        <dbReference type="ARBA" id="ARBA00023284"/>
    </source>
</evidence>
<dbReference type="InterPro" id="IPR050924">
    <property type="entry name" value="Peroxiredoxin_BCP/PrxQ"/>
</dbReference>
<dbReference type="Proteomes" id="UP000185544">
    <property type="component" value="Chromosome"/>
</dbReference>
<dbReference type="EC" id="1.11.1.24" evidence="3"/>
<comment type="catalytic activity">
    <reaction evidence="12">
        <text>a hydroperoxide + [thioredoxin]-dithiol = an alcohol + [thioredoxin]-disulfide + H2O</text>
        <dbReference type="Rhea" id="RHEA:62620"/>
        <dbReference type="Rhea" id="RHEA-COMP:10698"/>
        <dbReference type="Rhea" id="RHEA-COMP:10700"/>
        <dbReference type="ChEBI" id="CHEBI:15377"/>
        <dbReference type="ChEBI" id="CHEBI:29950"/>
        <dbReference type="ChEBI" id="CHEBI:30879"/>
        <dbReference type="ChEBI" id="CHEBI:35924"/>
        <dbReference type="ChEBI" id="CHEBI:50058"/>
        <dbReference type="EC" id="1.11.1.24"/>
    </reaction>
</comment>
<dbReference type="InterPro" id="IPR013766">
    <property type="entry name" value="Thioredoxin_domain"/>
</dbReference>
<evidence type="ECO:0000256" key="4">
    <source>
        <dbReference type="ARBA" id="ARBA00022559"/>
    </source>
</evidence>
<evidence type="ECO:0000313" key="16">
    <source>
        <dbReference type="Proteomes" id="UP000185544"/>
    </source>
</evidence>
<comment type="similarity">
    <text evidence="10">Belongs to the peroxiredoxin family. BCP/PrxQ subfamily.</text>
</comment>
<dbReference type="EMBL" id="CP016908">
    <property type="protein sequence ID" value="APS00054.1"/>
    <property type="molecule type" value="Genomic_DNA"/>
</dbReference>
<evidence type="ECO:0000256" key="9">
    <source>
        <dbReference type="ARBA" id="ARBA00032824"/>
    </source>
</evidence>
<comment type="function">
    <text evidence="1">Thiol-specific peroxidase that catalyzes the reduction of hydrogen peroxide and organic hydroperoxides to water and alcohols, respectively. Plays a role in cell protection against oxidative stress by detoxifying peroxides and as sensor of hydrogen peroxide-mediated signaling events.</text>
</comment>
<evidence type="ECO:0000313" key="15">
    <source>
        <dbReference type="EMBL" id="APS00054.1"/>
    </source>
</evidence>
<sequence length="166" mass="18961">MESIRLKKGDRAPSFTLLTDEGETVTLSDFSDRFLILYFYPKDQTPGCTREAQAFSARIADFEQHHASILGVSKDSTESHHRFRVSCRLEIPLASDPDLTVHKLFGAYGEKNLYGKITEGVIRSTFLIRPDKKIEEAFYHVKVEGHVDKVFERLCISSEENAFFPK</sequence>
<dbReference type="GO" id="GO:0008379">
    <property type="term" value="F:thioredoxin peroxidase activity"/>
    <property type="evidence" value="ECO:0007669"/>
    <property type="project" value="TreeGrafter"/>
</dbReference>
<dbReference type="InterPro" id="IPR000866">
    <property type="entry name" value="AhpC/TSA"/>
</dbReference>
<comment type="subunit">
    <text evidence="2">Monomer.</text>
</comment>
<evidence type="ECO:0000259" key="14">
    <source>
        <dbReference type="PROSITE" id="PS51352"/>
    </source>
</evidence>
<protein>
    <recommendedName>
        <fullName evidence="3">thioredoxin-dependent peroxiredoxin</fullName>
        <ecNumber evidence="3">1.11.1.24</ecNumber>
    </recommendedName>
    <alternativeName>
        <fullName evidence="9">Thioredoxin peroxidase</fullName>
    </alternativeName>
    <alternativeName>
        <fullName evidence="11">Thioredoxin-dependent peroxiredoxin Bcp</fullName>
    </alternativeName>
</protein>
<dbReference type="Pfam" id="PF00578">
    <property type="entry name" value="AhpC-TSA"/>
    <property type="match status" value="1"/>
</dbReference>
<dbReference type="FunFam" id="3.40.30.10:FF:000007">
    <property type="entry name" value="Thioredoxin-dependent thiol peroxidase"/>
    <property type="match status" value="1"/>
</dbReference>
<proteinExistence type="inferred from homology"/>
<feature type="domain" description="Thioredoxin" evidence="14">
    <location>
        <begin position="6"/>
        <end position="161"/>
    </location>
</feature>
<accession>A0A1L6MWZ5</accession>
<evidence type="ECO:0000256" key="11">
    <source>
        <dbReference type="ARBA" id="ARBA00042639"/>
    </source>
</evidence>
<dbReference type="CDD" id="cd03017">
    <property type="entry name" value="PRX_BCP"/>
    <property type="match status" value="1"/>
</dbReference>
<evidence type="ECO:0000256" key="13">
    <source>
        <dbReference type="PIRSR" id="PIRSR000239-1"/>
    </source>
</evidence>
<feature type="active site" description="Cysteine sulfenic acid (-SOH) intermediate; for peroxidase activity" evidence="13">
    <location>
        <position position="48"/>
    </location>
</feature>
<dbReference type="InterPro" id="IPR036249">
    <property type="entry name" value="Thioredoxin-like_sf"/>
</dbReference>
<dbReference type="KEGG" id="pabo:BCY86_04690"/>
<keyword evidence="6" id="KW-0560">Oxidoreductase</keyword>
<organism evidence="15 16">
    <name type="scientific">Pajaroellobacter abortibovis</name>
    <dbReference type="NCBI Taxonomy" id="1882918"/>
    <lineage>
        <taxon>Bacteria</taxon>
        <taxon>Pseudomonadati</taxon>
        <taxon>Myxococcota</taxon>
        <taxon>Polyangia</taxon>
        <taxon>Polyangiales</taxon>
        <taxon>Polyangiaceae</taxon>
    </lineage>
</organism>
<evidence type="ECO:0000256" key="10">
    <source>
        <dbReference type="ARBA" id="ARBA00038489"/>
    </source>
</evidence>
<evidence type="ECO:0000256" key="5">
    <source>
        <dbReference type="ARBA" id="ARBA00022862"/>
    </source>
</evidence>
<keyword evidence="8" id="KW-0676">Redox-active center</keyword>
<name>A0A1L6MWZ5_9BACT</name>
<keyword evidence="16" id="KW-1185">Reference proteome</keyword>
<evidence type="ECO:0000256" key="3">
    <source>
        <dbReference type="ARBA" id="ARBA00013017"/>
    </source>
</evidence>
<keyword evidence="7" id="KW-1015">Disulfide bond</keyword>
<dbReference type="GO" id="GO:0034599">
    <property type="term" value="P:cellular response to oxidative stress"/>
    <property type="evidence" value="ECO:0007669"/>
    <property type="project" value="TreeGrafter"/>
</dbReference>
<evidence type="ECO:0000256" key="12">
    <source>
        <dbReference type="ARBA" id="ARBA00049091"/>
    </source>
</evidence>
<dbReference type="PANTHER" id="PTHR42801:SF4">
    <property type="entry name" value="AHPC_TSA FAMILY PROTEIN"/>
    <property type="match status" value="1"/>
</dbReference>
<dbReference type="Gene3D" id="3.40.30.10">
    <property type="entry name" value="Glutaredoxin"/>
    <property type="match status" value="1"/>
</dbReference>
<keyword evidence="5" id="KW-0049">Antioxidant</keyword>
<dbReference type="GO" id="GO:0045454">
    <property type="term" value="P:cell redox homeostasis"/>
    <property type="evidence" value="ECO:0007669"/>
    <property type="project" value="TreeGrafter"/>
</dbReference>